<dbReference type="NCBIfam" id="NF011405">
    <property type="entry name" value="PRK14830.1"/>
    <property type="match status" value="1"/>
</dbReference>
<feature type="active site" evidence="2">
    <location>
        <position position="51"/>
    </location>
</feature>
<feature type="binding site" evidence="2">
    <location>
        <position position="64"/>
    </location>
    <ligand>
        <name>substrate</name>
    </ligand>
</feature>
<feature type="binding site" evidence="2">
    <location>
        <begin position="225"/>
        <end position="227"/>
    </location>
    <ligand>
        <name>substrate</name>
    </ligand>
</feature>
<dbReference type="GO" id="GO:0000287">
    <property type="term" value="F:magnesium ion binding"/>
    <property type="evidence" value="ECO:0007669"/>
    <property type="project" value="UniProtKB-UniRule"/>
</dbReference>
<dbReference type="GO" id="GO:0016094">
    <property type="term" value="P:polyprenol biosynthetic process"/>
    <property type="evidence" value="ECO:0007669"/>
    <property type="project" value="TreeGrafter"/>
</dbReference>
<dbReference type="Pfam" id="PF01255">
    <property type="entry name" value="Prenyltransf"/>
    <property type="match status" value="1"/>
</dbReference>
<dbReference type="GO" id="GO:0005829">
    <property type="term" value="C:cytosol"/>
    <property type="evidence" value="ECO:0007669"/>
    <property type="project" value="TreeGrafter"/>
</dbReference>
<dbReference type="GO" id="GO:0030145">
    <property type="term" value="F:manganese ion binding"/>
    <property type="evidence" value="ECO:0007669"/>
    <property type="project" value="TreeGrafter"/>
</dbReference>
<proteinExistence type="inferred from homology"/>
<keyword evidence="1 2" id="KW-0808">Transferase</keyword>
<dbReference type="InterPro" id="IPR036424">
    <property type="entry name" value="UPP_synth-like_sf"/>
</dbReference>
<feature type="binding site" evidence="2">
    <location>
        <position position="51"/>
    </location>
    <ligand>
        <name>Mg(2+)</name>
        <dbReference type="ChEBI" id="CHEBI:18420"/>
    </ligand>
</feature>
<feature type="active site" description="Proton acceptor" evidence="2">
    <location>
        <position position="99"/>
    </location>
</feature>
<comment type="function">
    <text evidence="2">Catalyzes the condensation of isopentenyl diphosphate (IPP) with allylic pyrophosphates generating different type of terpenoids.</text>
</comment>
<feature type="binding site" evidence="2">
    <location>
        <position position="56"/>
    </location>
    <ligand>
        <name>substrate</name>
    </ligand>
</feature>
<keyword evidence="2" id="KW-0479">Metal-binding</keyword>
<dbReference type="Proteomes" id="UP000199017">
    <property type="component" value="Unassembled WGS sequence"/>
</dbReference>
<dbReference type="EC" id="2.5.1.-" evidence="2"/>
<evidence type="ECO:0000256" key="2">
    <source>
        <dbReference type="HAMAP-Rule" id="MF_01139"/>
    </source>
</evidence>
<evidence type="ECO:0000313" key="4">
    <source>
        <dbReference type="Proteomes" id="UP000199017"/>
    </source>
</evidence>
<evidence type="ECO:0000256" key="1">
    <source>
        <dbReference type="ARBA" id="ARBA00022679"/>
    </source>
</evidence>
<dbReference type="GO" id="GO:0008834">
    <property type="term" value="F:ditrans,polycis-undecaprenyl-diphosphate synthase [(2E,6E)-farnesyl-diphosphate specific] activity"/>
    <property type="evidence" value="ECO:0007669"/>
    <property type="project" value="TreeGrafter"/>
</dbReference>
<comment type="subunit">
    <text evidence="2">Homodimer.</text>
</comment>
<dbReference type="SUPFAM" id="SSF64005">
    <property type="entry name" value="Undecaprenyl diphosphate synthase"/>
    <property type="match status" value="1"/>
</dbReference>
<dbReference type="FunFam" id="3.40.1180.10:FF:000001">
    <property type="entry name" value="(2E,6E)-farnesyl-diphosphate-specific ditrans,polycis-undecaprenyl-diphosphate synthase"/>
    <property type="match status" value="1"/>
</dbReference>
<dbReference type="InterPro" id="IPR001441">
    <property type="entry name" value="UPP_synth-like"/>
</dbReference>
<dbReference type="NCBIfam" id="TIGR00055">
    <property type="entry name" value="uppS"/>
    <property type="match status" value="1"/>
</dbReference>
<gene>
    <name evidence="3" type="ORF">SAMN05216352_103393</name>
</gene>
<keyword evidence="2" id="KW-0460">Magnesium</keyword>
<feature type="binding site" evidence="2">
    <location>
        <position position="219"/>
    </location>
    <ligand>
        <name>substrate</name>
    </ligand>
</feature>
<accession>A0A1G8GGW9</accession>
<feature type="binding site" evidence="2">
    <location>
        <position position="102"/>
    </location>
    <ligand>
        <name>substrate</name>
    </ligand>
</feature>
<protein>
    <recommendedName>
        <fullName evidence="2">Isoprenyl transferase</fullName>
        <ecNumber evidence="2">2.5.1.-</ecNumber>
    </recommendedName>
</protein>
<dbReference type="PROSITE" id="PS01066">
    <property type="entry name" value="UPP_SYNTHASE"/>
    <property type="match status" value="1"/>
</dbReference>
<dbReference type="Gene3D" id="3.40.1180.10">
    <property type="entry name" value="Decaprenyl diphosphate synthase-like"/>
    <property type="match status" value="1"/>
</dbReference>
<sequence length="271" mass="31277">MLNLHIRYTLTKAGALYMINRFFHPAEVNSEQSNTPLDPNNIPAHIAIIMDGNGRWAKQKGLPRIAGHREGMKVINKVVKKADELGVKYLTLYAFSTENWKRPKSEVDFLMKLPERFLSKELPKLQKNNVKVRIMGDETLLPPHTIQAVRKAVQETSENTGMLLNFALNYGSRHELVHMMKKMGESISKGELSPEDIDEKMISDRLLSSGLPDPDLLIRTSGEKRLSNFMLWQLAYSEFWFTEVLWPDFKENDLMQAIQTYQQRKRRYGGV</sequence>
<feature type="binding site" evidence="2">
    <location>
        <position position="238"/>
    </location>
    <ligand>
        <name>Mg(2+)</name>
        <dbReference type="ChEBI" id="CHEBI:18420"/>
    </ligand>
</feature>
<dbReference type="PANTHER" id="PTHR10291">
    <property type="entry name" value="DEHYDRODOLICHYL DIPHOSPHATE SYNTHASE FAMILY MEMBER"/>
    <property type="match status" value="1"/>
</dbReference>
<dbReference type="CDD" id="cd00475">
    <property type="entry name" value="Cis_IPPS"/>
    <property type="match status" value="1"/>
</dbReference>
<evidence type="ECO:0000313" key="3">
    <source>
        <dbReference type="EMBL" id="SDH93527.1"/>
    </source>
</evidence>
<dbReference type="HAMAP" id="MF_01139">
    <property type="entry name" value="ISPT"/>
    <property type="match status" value="1"/>
</dbReference>
<feature type="binding site" evidence="2">
    <location>
        <position position="100"/>
    </location>
    <ligand>
        <name>substrate</name>
    </ligand>
</feature>
<comment type="similarity">
    <text evidence="2">Belongs to the UPP synthase family.</text>
</comment>
<comment type="cofactor">
    <cofactor evidence="2">
        <name>Mg(2+)</name>
        <dbReference type="ChEBI" id="CHEBI:18420"/>
    </cofactor>
    <text evidence="2">Binds 2 magnesium ions per subunit.</text>
</comment>
<dbReference type="PANTHER" id="PTHR10291:SF0">
    <property type="entry name" value="DEHYDRODOLICHYL DIPHOSPHATE SYNTHASE 2"/>
    <property type="match status" value="1"/>
</dbReference>
<dbReference type="InterPro" id="IPR018520">
    <property type="entry name" value="UPP_synth-like_CS"/>
</dbReference>
<reference evidence="3 4" key="1">
    <citation type="submission" date="2016-10" db="EMBL/GenBank/DDBJ databases">
        <authorList>
            <person name="de Groot N.N."/>
        </authorList>
    </citation>
    <scope>NUCLEOTIDE SEQUENCE [LARGE SCALE GENOMIC DNA]</scope>
    <source>
        <strain evidence="4">P4B,CCM 7963,CECT 7998,DSM 25260,IBRC-M 10614,KCTC 13821</strain>
    </source>
</reference>
<feature type="binding site" evidence="2">
    <location>
        <begin position="52"/>
        <end position="55"/>
    </location>
    <ligand>
        <name>substrate</name>
    </ligand>
</feature>
<dbReference type="EMBL" id="FNDU01000003">
    <property type="protein sequence ID" value="SDH93527.1"/>
    <property type="molecule type" value="Genomic_DNA"/>
</dbReference>
<dbReference type="STRING" id="930129.SAMN05216352_103393"/>
<feature type="binding site" evidence="2">
    <location>
        <position position="68"/>
    </location>
    <ligand>
        <name>substrate</name>
    </ligand>
</feature>
<keyword evidence="4" id="KW-1185">Reference proteome</keyword>
<feature type="binding site" evidence="2">
    <location>
        <begin position="96"/>
        <end position="98"/>
    </location>
    <ligand>
        <name>substrate</name>
    </ligand>
</feature>
<name>A0A1G8GGW9_9BACI</name>
<dbReference type="AlphaFoldDB" id="A0A1G8GGW9"/>
<organism evidence="3 4">
    <name type="scientific">Alteribacillus bidgolensis</name>
    <dbReference type="NCBI Taxonomy" id="930129"/>
    <lineage>
        <taxon>Bacteria</taxon>
        <taxon>Bacillati</taxon>
        <taxon>Bacillota</taxon>
        <taxon>Bacilli</taxon>
        <taxon>Bacillales</taxon>
        <taxon>Bacillaceae</taxon>
        <taxon>Alteribacillus</taxon>
    </lineage>
</organism>